<dbReference type="EMBL" id="LCQD01000046">
    <property type="protein sequence ID" value="KKW10179.1"/>
    <property type="molecule type" value="Genomic_DNA"/>
</dbReference>
<keyword evidence="1" id="KW-0472">Membrane</keyword>
<gene>
    <name evidence="2" type="ORF">UY48_C0046G0003</name>
</gene>
<keyword evidence="1" id="KW-1133">Transmembrane helix</keyword>
<accession>A0A0G1YV10</accession>
<dbReference type="Proteomes" id="UP000034588">
    <property type="component" value="Unassembled WGS sequence"/>
</dbReference>
<keyword evidence="1" id="KW-0812">Transmembrane</keyword>
<dbReference type="AlphaFoldDB" id="A0A0G1YV10"/>
<evidence type="ECO:0000313" key="2">
    <source>
        <dbReference type="EMBL" id="KKW10179.1"/>
    </source>
</evidence>
<proteinExistence type="predicted"/>
<reference evidence="2 3" key="1">
    <citation type="journal article" date="2015" name="Nature">
        <title>rRNA introns, odd ribosomes, and small enigmatic genomes across a large radiation of phyla.</title>
        <authorList>
            <person name="Brown C.T."/>
            <person name="Hug L.A."/>
            <person name="Thomas B.C."/>
            <person name="Sharon I."/>
            <person name="Castelle C.J."/>
            <person name="Singh A."/>
            <person name="Wilkins M.J."/>
            <person name="Williams K.H."/>
            <person name="Banfield J.F."/>
        </authorList>
    </citation>
    <scope>NUCLEOTIDE SEQUENCE [LARGE SCALE GENOMIC DNA]</scope>
</reference>
<comment type="caution">
    <text evidence="2">The sequence shown here is derived from an EMBL/GenBank/DDBJ whole genome shotgun (WGS) entry which is preliminary data.</text>
</comment>
<organism evidence="2 3">
    <name type="scientific">Candidatus Gottesmanbacteria bacterium GW2011_GWB1_49_7</name>
    <dbReference type="NCBI Taxonomy" id="1618448"/>
    <lineage>
        <taxon>Bacteria</taxon>
        <taxon>Candidatus Gottesmaniibacteriota</taxon>
    </lineage>
</organism>
<feature type="transmembrane region" description="Helical" evidence="1">
    <location>
        <begin position="131"/>
        <end position="150"/>
    </location>
</feature>
<sequence>MTTEEKQELKAELQSELVDIFSSFQAGFKKDLFYILDIKIEPLEKSIDTLVADFQKDRHARNDRETALGGRLTIMETRCSMIQDGTNKASIKCEPPGGEYEKRKRDFFINALRETYGGIRTMIVFMWNLKGVKYVLGYASVIMALTYMTIKSDIEAVKKLIAGIKGIF</sequence>
<evidence type="ECO:0000313" key="3">
    <source>
        <dbReference type="Proteomes" id="UP000034588"/>
    </source>
</evidence>
<name>A0A0G1YV10_9BACT</name>
<protein>
    <submittedName>
        <fullName evidence="2">Uncharacterized protein</fullName>
    </submittedName>
</protein>
<evidence type="ECO:0000256" key="1">
    <source>
        <dbReference type="SAM" id="Phobius"/>
    </source>
</evidence>